<sequence>MEKAYKLAFAEGHGGELYMTCCGCSRTEPLHHFGPALKPHYLIHYVLSGKGIFRLEGKEYPLEAGYGFLIEPGQMSFYQADGKEPWTYIWVGFAGSRAKEYAEGLGLSSRHPVFRSGHSDELYGIVRDMMDHNTSGTANEWRRNGSLQVFLSVVAQSVPISKQDEEDRANRYVRRAVEFIQRNYCNPIRVTDVADYVCVNRSYLYTLFQNSLGMSPQQFLATCRLTRAAELLKIPDLPVESIAFSCGYQDPLVFTRAFRQKNGVSPSAYRRQMKEDENRWNREHLKQVEDFIAEVGKLEQGGEP</sequence>
<dbReference type="Pfam" id="PF02311">
    <property type="entry name" value="AraC_binding"/>
    <property type="match status" value="1"/>
</dbReference>
<dbReference type="Gene3D" id="2.60.120.10">
    <property type="entry name" value="Jelly Rolls"/>
    <property type="match status" value="1"/>
</dbReference>
<evidence type="ECO:0000256" key="1">
    <source>
        <dbReference type="ARBA" id="ARBA00023015"/>
    </source>
</evidence>
<dbReference type="PANTHER" id="PTHR43280:SF2">
    <property type="entry name" value="HTH-TYPE TRANSCRIPTIONAL REGULATOR EXSA"/>
    <property type="match status" value="1"/>
</dbReference>
<gene>
    <name evidence="5" type="ORF">H9763_05140</name>
</gene>
<evidence type="ECO:0000256" key="2">
    <source>
        <dbReference type="ARBA" id="ARBA00023125"/>
    </source>
</evidence>
<reference evidence="5" key="1">
    <citation type="journal article" date="2021" name="PeerJ">
        <title>Extensive microbial diversity within the chicken gut microbiome revealed by metagenomics and culture.</title>
        <authorList>
            <person name="Gilroy R."/>
            <person name="Ravi A."/>
            <person name="Getino M."/>
            <person name="Pursley I."/>
            <person name="Horton D.L."/>
            <person name="Alikhan N.F."/>
            <person name="Baker D."/>
            <person name="Gharbi K."/>
            <person name="Hall N."/>
            <person name="Watson M."/>
            <person name="Adriaenssens E.M."/>
            <person name="Foster-Nyarko E."/>
            <person name="Jarju S."/>
            <person name="Secka A."/>
            <person name="Antonio M."/>
            <person name="Oren A."/>
            <person name="Chaudhuri R.R."/>
            <person name="La Ragione R."/>
            <person name="Hildebrand F."/>
            <person name="Pallen M.J."/>
        </authorList>
    </citation>
    <scope>NUCLEOTIDE SEQUENCE</scope>
    <source>
        <strain evidence="5">USAMLcec3-2134</strain>
    </source>
</reference>
<dbReference type="InterPro" id="IPR037923">
    <property type="entry name" value="HTH-like"/>
</dbReference>
<dbReference type="AlphaFoldDB" id="A0A9D2MR96"/>
<dbReference type="GO" id="GO:0003700">
    <property type="term" value="F:DNA-binding transcription factor activity"/>
    <property type="evidence" value="ECO:0007669"/>
    <property type="project" value="InterPro"/>
</dbReference>
<dbReference type="Gene3D" id="1.10.10.60">
    <property type="entry name" value="Homeodomain-like"/>
    <property type="match status" value="2"/>
</dbReference>
<dbReference type="InterPro" id="IPR018060">
    <property type="entry name" value="HTH_AraC"/>
</dbReference>
<dbReference type="Pfam" id="PF12833">
    <property type="entry name" value="HTH_18"/>
    <property type="match status" value="1"/>
</dbReference>
<dbReference type="InterPro" id="IPR018062">
    <property type="entry name" value="HTH_AraC-typ_CS"/>
</dbReference>
<dbReference type="SMART" id="SM00342">
    <property type="entry name" value="HTH_ARAC"/>
    <property type="match status" value="1"/>
</dbReference>
<evidence type="ECO:0000313" key="6">
    <source>
        <dbReference type="Proteomes" id="UP000886883"/>
    </source>
</evidence>
<keyword evidence="2" id="KW-0238">DNA-binding</keyword>
<feature type="domain" description="HTH araC/xylS-type" evidence="4">
    <location>
        <begin position="174"/>
        <end position="272"/>
    </location>
</feature>
<dbReference type="InterPro" id="IPR009057">
    <property type="entry name" value="Homeodomain-like_sf"/>
</dbReference>
<dbReference type="PROSITE" id="PS00041">
    <property type="entry name" value="HTH_ARAC_FAMILY_1"/>
    <property type="match status" value="1"/>
</dbReference>
<dbReference type="InterPro" id="IPR014710">
    <property type="entry name" value="RmlC-like_jellyroll"/>
</dbReference>
<dbReference type="InterPro" id="IPR003313">
    <property type="entry name" value="AraC-bd"/>
</dbReference>
<comment type="caution">
    <text evidence="5">The sequence shown here is derived from an EMBL/GenBank/DDBJ whole genome shotgun (WGS) entry which is preliminary data.</text>
</comment>
<evidence type="ECO:0000259" key="4">
    <source>
        <dbReference type="PROSITE" id="PS01124"/>
    </source>
</evidence>
<evidence type="ECO:0000313" key="5">
    <source>
        <dbReference type="EMBL" id="HJB90837.1"/>
    </source>
</evidence>
<dbReference type="GO" id="GO:0043565">
    <property type="term" value="F:sequence-specific DNA binding"/>
    <property type="evidence" value="ECO:0007669"/>
    <property type="project" value="InterPro"/>
</dbReference>
<reference evidence="5" key="2">
    <citation type="submission" date="2021-04" db="EMBL/GenBank/DDBJ databases">
        <authorList>
            <person name="Gilroy R."/>
        </authorList>
    </citation>
    <scope>NUCLEOTIDE SEQUENCE</scope>
    <source>
        <strain evidence="5">USAMLcec3-2134</strain>
    </source>
</reference>
<protein>
    <submittedName>
        <fullName evidence="5">AraC family transcriptional regulator</fullName>
    </submittedName>
</protein>
<organism evidence="5 6">
    <name type="scientific">Candidatus Eisenbergiella merdigallinarum</name>
    <dbReference type="NCBI Taxonomy" id="2838552"/>
    <lineage>
        <taxon>Bacteria</taxon>
        <taxon>Bacillati</taxon>
        <taxon>Bacillota</taxon>
        <taxon>Clostridia</taxon>
        <taxon>Lachnospirales</taxon>
        <taxon>Lachnospiraceae</taxon>
        <taxon>Eisenbergiella</taxon>
    </lineage>
</organism>
<dbReference type="PROSITE" id="PS01124">
    <property type="entry name" value="HTH_ARAC_FAMILY_2"/>
    <property type="match status" value="1"/>
</dbReference>
<accession>A0A9D2MR96</accession>
<evidence type="ECO:0000256" key="3">
    <source>
        <dbReference type="ARBA" id="ARBA00023163"/>
    </source>
</evidence>
<dbReference type="PRINTS" id="PR00032">
    <property type="entry name" value="HTHARAC"/>
</dbReference>
<keyword evidence="3" id="KW-0804">Transcription</keyword>
<dbReference type="Proteomes" id="UP000886883">
    <property type="component" value="Unassembled WGS sequence"/>
</dbReference>
<dbReference type="SUPFAM" id="SSF46689">
    <property type="entry name" value="Homeodomain-like"/>
    <property type="match status" value="2"/>
</dbReference>
<keyword evidence="1" id="KW-0805">Transcription regulation</keyword>
<dbReference type="SUPFAM" id="SSF51215">
    <property type="entry name" value="Regulatory protein AraC"/>
    <property type="match status" value="1"/>
</dbReference>
<dbReference type="EMBL" id="DWXE01000017">
    <property type="protein sequence ID" value="HJB90837.1"/>
    <property type="molecule type" value="Genomic_DNA"/>
</dbReference>
<dbReference type="InterPro" id="IPR020449">
    <property type="entry name" value="Tscrpt_reg_AraC-type_HTH"/>
</dbReference>
<dbReference type="PANTHER" id="PTHR43280">
    <property type="entry name" value="ARAC-FAMILY TRANSCRIPTIONAL REGULATOR"/>
    <property type="match status" value="1"/>
</dbReference>
<dbReference type="CDD" id="cd06986">
    <property type="entry name" value="cupin_MmsR-like_N"/>
    <property type="match status" value="1"/>
</dbReference>
<name>A0A9D2MR96_9FIRM</name>
<proteinExistence type="predicted"/>